<reference evidence="1 2" key="1">
    <citation type="submission" date="2018-06" db="EMBL/GenBank/DDBJ databases">
        <authorList>
            <consortium name="Pathogen Informatics"/>
            <person name="Doyle S."/>
        </authorList>
    </citation>
    <scope>NUCLEOTIDE SEQUENCE [LARGE SCALE GENOMIC DNA]</scope>
    <source>
        <strain evidence="1 2">NCTC9380</strain>
    </source>
</reference>
<dbReference type="AlphaFoldDB" id="A0A378NCY5"/>
<name>A0A378NCY5_MANHA</name>
<accession>A0A378NCY5</accession>
<sequence length="56" mass="6648">MEYQKMPEYRLCKKKSGDIVLQQLVICEITPATWHNPYPDSRTYWVDLETIEEGAE</sequence>
<dbReference type="EMBL" id="UGPL01000006">
    <property type="protein sequence ID" value="STY65687.1"/>
    <property type="molecule type" value="Genomic_DNA"/>
</dbReference>
<gene>
    <name evidence="1" type="ORF">NCTC9380_00956</name>
</gene>
<dbReference type="RefSeq" id="WP_006251271.1">
    <property type="nucleotide sequence ID" value="NZ_CP017484.1"/>
</dbReference>
<protein>
    <submittedName>
        <fullName evidence="1">Uncharacterized protein</fullName>
    </submittedName>
</protein>
<evidence type="ECO:0000313" key="2">
    <source>
        <dbReference type="Proteomes" id="UP000254031"/>
    </source>
</evidence>
<proteinExistence type="predicted"/>
<organism evidence="1 2">
    <name type="scientific">Mannheimia haemolytica</name>
    <name type="common">Pasteurella haemolytica</name>
    <dbReference type="NCBI Taxonomy" id="75985"/>
    <lineage>
        <taxon>Bacteria</taxon>
        <taxon>Pseudomonadati</taxon>
        <taxon>Pseudomonadota</taxon>
        <taxon>Gammaproteobacteria</taxon>
        <taxon>Pasteurellales</taxon>
        <taxon>Pasteurellaceae</taxon>
        <taxon>Mannheimia</taxon>
    </lineage>
</organism>
<evidence type="ECO:0000313" key="1">
    <source>
        <dbReference type="EMBL" id="STY65687.1"/>
    </source>
</evidence>
<dbReference type="Proteomes" id="UP000254031">
    <property type="component" value="Unassembled WGS sequence"/>
</dbReference>